<accession>A0A4Q5L8U1</accession>
<evidence type="ECO:0000313" key="2">
    <source>
        <dbReference type="EMBL" id="RYU78112.1"/>
    </source>
</evidence>
<feature type="compositionally biased region" description="Basic residues" evidence="1">
    <location>
        <begin position="99"/>
        <end position="108"/>
    </location>
</feature>
<proteinExistence type="predicted"/>
<keyword evidence="3" id="KW-1185">Reference proteome</keyword>
<dbReference type="AlphaFoldDB" id="A0A4Q5L8U1"/>
<dbReference type="EMBL" id="SEWE01000035">
    <property type="protein sequence ID" value="RYU78112.1"/>
    <property type="molecule type" value="Genomic_DNA"/>
</dbReference>
<feature type="region of interest" description="Disordered" evidence="1">
    <location>
        <begin position="70"/>
        <end position="127"/>
    </location>
</feature>
<sequence>MGKHKKKHSKKDDVAEDLFDAAALSVRKFRKVTDEIAKLSPGQKLVGGLALLAGGLLYLNKLKNDGADFPFNLHLPRLPAAPEPAAEEGSAEEVPAPPKSHKHHKSPRPGKPSGPAGRKSAGPLLDQ</sequence>
<dbReference type="RefSeq" id="WP_129922052.1">
    <property type="nucleotide sequence ID" value="NZ_SEWE01000035.1"/>
</dbReference>
<dbReference type="OrthoDB" id="887372at2"/>
<comment type="caution">
    <text evidence="2">The sequence shown here is derived from an EMBL/GenBank/DDBJ whole genome shotgun (WGS) entry which is preliminary data.</text>
</comment>
<organism evidence="2 3">
    <name type="scientific">Hymenobacter persicinus</name>
    <dbReference type="NCBI Taxonomy" id="2025506"/>
    <lineage>
        <taxon>Bacteria</taxon>
        <taxon>Pseudomonadati</taxon>
        <taxon>Bacteroidota</taxon>
        <taxon>Cytophagia</taxon>
        <taxon>Cytophagales</taxon>
        <taxon>Hymenobacteraceae</taxon>
        <taxon>Hymenobacter</taxon>
    </lineage>
</organism>
<reference evidence="2 3" key="1">
    <citation type="submission" date="2019-02" db="EMBL/GenBank/DDBJ databases">
        <title>Bacterial novel species isolated from soil.</title>
        <authorList>
            <person name="Jung H.-Y."/>
        </authorList>
    </citation>
    <scope>NUCLEOTIDE SEQUENCE [LARGE SCALE GENOMIC DNA]</scope>
    <source>
        <strain evidence="2 3">1-3-3-3</strain>
    </source>
</reference>
<dbReference type="Proteomes" id="UP000294155">
    <property type="component" value="Unassembled WGS sequence"/>
</dbReference>
<protein>
    <submittedName>
        <fullName evidence="2">Uncharacterized protein</fullName>
    </submittedName>
</protein>
<gene>
    <name evidence="2" type="ORF">EWM57_15410</name>
</gene>
<evidence type="ECO:0000313" key="3">
    <source>
        <dbReference type="Proteomes" id="UP000294155"/>
    </source>
</evidence>
<name>A0A4Q5L8U1_9BACT</name>
<evidence type="ECO:0000256" key="1">
    <source>
        <dbReference type="SAM" id="MobiDB-lite"/>
    </source>
</evidence>